<evidence type="ECO:0000256" key="10">
    <source>
        <dbReference type="ARBA" id="ARBA00038474"/>
    </source>
</evidence>
<feature type="domain" description="C2H2-type" evidence="13">
    <location>
        <begin position="257"/>
        <end position="284"/>
    </location>
</feature>
<evidence type="ECO:0000256" key="9">
    <source>
        <dbReference type="ARBA" id="ARBA00023242"/>
    </source>
</evidence>
<evidence type="ECO:0000256" key="7">
    <source>
        <dbReference type="ARBA" id="ARBA00023125"/>
    </source>
</evidence>
<dbReference type="FunFam" id="3.30.160.60:FF:000341">
    <property type="entry name" value="Spalt-like transcription factor 1"/>
    <property type="match status" value="1"/>
</dbReference>
<dbReference type="SMART" id="SM00355">
    <property type="entry name" value="ZnF_C2H2"/>
    <property type="match status" value="5"/>
</dbReference>
<evidence type="ECO:0000256" key="12">
    <source>
        <dbReference type="SAM" id="MobiDB-lite"/>
    </source>
</evidence>
<dbReference type="InterPro" id="IPR051565">
    <property type="entry name" value="Sal_C2H2-zinc-finger"/>
</dbReference>
<reference evidence="14" key="1">
    <citation type="submission" date="2025-08" db="UniProtKB">
        <authorList>
            <consortium name="Ensembl"/>
        </authorList>
    </citation>
    <scope>IDENTIFICATION</scope>
</reference>
<sequence>MDCFSSRRTNGGVESSGSSSSDRDTVLWTSASEPRGRFNSSLQIHLRSHTGERPYKCNVCGNRFSTRGNLKVHFQRHRERYPHIQMNPYPVPEHLDNIQTNRRIPHSVPSLPEEEAARWLDGSPSSTAITSGVDKSDTTNRFPLIKQEEQSISERVPLSQGDLHFDSAAGNDFQSTANPTKTPDSPETGLQRTTNLKSEDVKPSFNFVSKKVTAKSPKPFTCPMSTSVSEYLSLQSSENLKLQLHSETTDKTMSDPNECLVCHRILSCQSALRMHYRTHTGERPYHCKQCSRAFTTKGNLKTHQAVHHTSLYFKIRSNLDEPVQNTFCDICGKIFACQSALDIHYRSHTKERPFICTTCNRGFSTKGNLKQHMLTHQMRDFPPRLFEPSNPNQASNLNNLVLPAGSPETTALLRSSVTWSHPSETLQMKRDGVLSSCF</sequence>
<keyword evidence="5" id="KW-0862">Zinc</keyword>
<dbReference type="Gene3D" id="3.30.160.60">
    <property type="entry name" value="Classic Zinc Finger"/>
    <property type="match status" value="5"/>
</dbReference>
<dbReference type="PANTHER" id="PTHR23233:SF84">
    <property type="entry name" value="FI23031P1"/>
    <property type="match status" value="1"/>
</dbReference>
<feature type="domain" description="C2H2-type" evidence="13">
    <location>
        <begin position="326"/>
        <end position="353"/>
    </location>
</feature>
<reference evidence="14" key="2">
    <citation type="submission" date="2025-09" db="UniProtKB">
        <authorList>
            <consortium name="Ensembl"/>
        </authorList>
    </citation>
    <scope>IDENTIFICATION</scope>
</reference>
<dbReference type="STRING" id="1841481.ENSSLDP00000018376"/>
<dbReference type="GeneTree" id="ENSGT00940000155938"/>
<dbReference type="GO" id="GO:0048513">
    <property type="term" value="P:animal organ development"/>
    <property type="evidence" value="ECO:0007669"/>
    <property type="project" value="UniProtKB-ARBA"/>
</dbReference>
<dbReference type="SUPFAM" id="SSF57667">
    <property type="entry name" value="beta-beta-alpha zinc fingers"/>
    <property type="match status" value="3"/>
</dbReference>
<dbReference type="PROSITE" id="PS50157">
    <property type="entry name" value="ZINC_FINGER_C2H2_2"/>
    <property type="match status" value="5"/>
</dbReference>
<feature type="domain" description="C2H2-type" evidence="13">
    <location>
        <begin position="55"/>
        <end position="82"/>
    </location>
</feature>
<dbReference type="PROSITE" id="PS00028">
    <property type="entry name" value="ZINC_FINGER_C2H2_1"/>
    <property type="match status" value="4"/>
</dbReference>
<proteinExistence type="inferred from homology"/>
<dbReference type="PANTHER" id="PTHR23233">
    <property type="entry name" value="SAL-LIKE PROTEIN"/>
    <property type="match status" value="1"/>
</dbReference>
<accession>A0A3B4XPG4</accession>
<evidence type="ECO:0000313" key="14">
    <source>
        <dbReference type="Ensembl" id="ENSSLDP00000018376.1"/>
    </source>
</evidence>
<evidence type="ECO:0000313" key="15">
    <source>
        <dbReference type="Proteomes" id="UP000261360"/>
    </source>
</evidence>
<keyword evidence="9" id="KW-0539">Nucleus</keyword>
<feature type="region of interest" description="Disordered" evidence="12">
    <location>
        <begin position="162"/>
        <end position="198"/>
    </location>
</feature>
<keyword evidence="8" id="KW-0804">Transcription</keyword>
<dbReference type="InterPro" id="IPR036236">
    <property type="entry name" value="Znf_C2H2_sf"/>
</dbReference>
<feature type="domain" description="C2H2-type" evidence="13">
    <location>
        <begin position="354"/>
        <end position="381"/>
    </location>
</feature>
<feature type="compositionally biased region" description="Polar residues" evidence="12">
    <location>
        <begin position="1"/>
        <end position="13"/>
    </location>
</feature>
<protein>
    <recommendedName>
        <fullName evidence="13">C2H2-type domain-containing protein</fullName>
    </recommendedName>
</protein>
<dbReference type="GO" id="GO:0007399">
    <property type="term" value="P:nervous system development"/>
    <property type="evidence" value="ECO:0007669"/>
    <property type="project" value="UniProtKB-ARBA"/>
</dbReference>
<dbReference type="FunFam" id="3.30.160.60:FF:000708">
    <property type="entry name" value="Sal-like protein 1"/>
    <property type="match status" value="1"/>
</dbReference>
<dbReference type="AlphaFoldDB" id="A0A3B4XPG4"/>
<feature type="domain" description="C2H2-type" evidence="13">
    <location>
        <begin position="285"/>
        <end position="307"/>
    </location>
</feature>
<dbReference type="FunFam" id="3.30.160.60:FF:000215">
    <property type="entry name" value="Spalt-like transcription factor 3"/>
    <property type="match status" value="1"/>
</dbReference>
<dbReference type="GO" id="GO:0009653">
    <property type="term" value="P:anatomical structure morphogenesis"/>
    <property type="evidence" value="ECO:0007669"/>
    <property type="project" value="UniProtKB-ARBA"/>
</dbReference>
<feature type="region of interest" description="Disordered" evidence="12">
    <location>
        <begin position="1"/>
        <end position="25"/>
    </location>
</feature>
<evidence type="ECO:0000256" key="11">
    <source>
        <dbReference type="PROSITE-ProRule" id="PRU00042"/>
    </source>
</evidence>
<dbReference type="InterPro" id="IPR013087">
    <property type="entry name" value="Znf_C2H2_type"/>
</dbReference>
<evidence type="ECO:0000256" key="6">
    <source>
        <dbReference type="ARBA" id="ARBA00023015"/>
    </source>
</evidence>
<keyword evidence="6" id="KW-0805">Transcription regulation</keyword>
<comment type="subcellular location">
    <subcellularLocation>
        <location evidence="1">Nucleus</location>
    </subcellularLocation>
</comment>
<keyword evidence="4 11" id="KW-0863">Zinc-finger</keyword>
<keyword evidence="3" id="KW-0677">Repeat</keyword>
<dbReference type="Ensembl" id="ENSSLDT00000019002.1">
    <property type="protein sequence ID" value="ENSSLDP00000018376.1"/>
    <property type="gene ID" value="ENSSLDG00000014465.1"/>
</dbReference>
<dbReference type="GO" id="GO:0000978">
    <property type="term" value="F:RNA polymerase II cis-regulatory region sequence-specific DNA binding"/>
    <property type="evidence" value="ECO:0007669"/>
    <property type="project" value="TreeGrafter"/>
</dbReference>
<keyword evidence="15" id="KW-1185">Reference proteome</keyword>
<evidence type="ECO:0000256" key="1">
    <source>
        <dbReference type="ARBA" id="ARBA00004123"/>
    </source>
</evidence>
<dbReference type="Proteomes" id="UP000261360">
    <property type="component" value="Unplaced"/>
</dbReference>
<dbReference type="Pfam" id="PF00096">
    <property type="entry name" value="zf-C2H2"/>
    <property type="match status" value="3"/>
</dbReference>
<feature type="compositionally biased region" description="Polar residues" evidence="12">
    <location>
        <begin position="172"/>
        <end position="196"/>
    </location>
</feature>
<dbReference type="GO" id="GO:0030154">
    <property type="term" value="P:cell differentiation"/>
    <property type="evidence" value="ECO:0007669"/>
    <property type="project" value="UniProtKB-ARBA"/>
</dbReference>
<comment type="similarity">
    <text evidence="10">Belongs to the sal C2H2-type zinc-finger protein family.</text>
</comment>
<evidence type="ECO:0000256" key="3">
    <source>
        <dbReference type="ARBA" id="ARBA00022737"/>
    </source>
</evidence>
<dbReference type="GO" id="GO:0008270">
    <property type="term" value="F:zinc ion binding"/>
    <property type="evidence" value="ECO:0007669"/>
    <property type="project" value="UniProtKB-KW"/>
</dbReference>
<evidence type="ECO:0000256" key="5">
    <source>
        <dbReference type="ARBA" id="ARBA00022833"/>
    </source>
</evidence>
<name>A0A3B4XPG4_SERLL</name>
<evidence type="ECO:0000259" key="13">
    <source>
        <dbReference type="PROSITE" id="PS50157"/>
    </source>
</evidence>
<dbReference type="Pfam" id="PF12874">
    <property type="entry name" value="zf-met"/>
    <property type="match status" value="1"/>
</dbReference>
<evidence type="ECO:0000256" key="2">
    <source>
        <dbReference type="ARBA" id="ARBA00022723"/>
    </source>
</evidence>
<organism evidence="14 15">
    <name type="scientific">Seriola lalandi dorsalis</name>
    <dbReference type="NCBI Taxonomy" id="1841481"/>
    <lineage>
        <taxon>Eukaryota</taxon>
        <taxon>Metazoa</taxon>
        <taxon>Chordata</taxon>
        <taxon>Craniata</taxon>
        <taxon>Vertebrata</taxon>
        <taxon>Euteleostomi</taxon>
        <taxon>Actinopterygii</taxon>
        <taxon>Neopterygii</taxon>
        <taxon>Teleostei</taxon>
        <taxon>Neoteleostei</taxon>
        <taxon>Acanthomorphata</taxon>
        <taxon>Carangaria</taxon>
        <taxon>Carangiformes</taxon>
        <taxon>Carangidae</taxon>
        <taxon>Seriola</taxon>
    </lineage>
</organism>
<dbReference type="FunFam" id="3.30.160.60:FF:000130">
    <property type="entry name" value="Spalt-like transcription factor 4"/>
    <property type="match status" value="1"/>
</dbReference>
<dbReference type="FunFam" id="3.30.160.60:FF:002381">
    <property type="entry name" value="Putative spalt protein"/>
    <property type="match status" value="1"/>
</dbReference>
<dbReference type="GO" id="GO:0005634">
    <property type="term" value="C:nucleus"/>
    <property type="evidence" value="ECO:0007669"/>
    <property type="project" value="UniProtKB-SubCell"/>
</dbReference>
<keyword evidence="2" id="KW-0479">Metal-binding</keyword>
<evidence type="ECO:0000256" key="4">
    <source>
        <dbReference type="ARBA" id="ARBA00022771"/>
    </source>
</evidence>
<evidence type="ECO:0000256" key="8">
    <source>
        <dbReference type="ARBA" id="ARBA00023163"/>
    </source>
</evidence>
<keyword evidence="7" id="KW-0238">DNA-binding</keyword>
<dbReference type="GO" id="GO:0000981">
    <property type="term" value="F:DNA-binding transcription factor activity, RNA polymerase II-specific"/>
    <property type="evidence" value="ECO:0007669"/>
    <property type="project" value="TreeGrafter"/>
</dbReference>